<keyword evidence="8" id="KW-1185">Reference proteome</keyword>
<dbReference type="PANTHER" id="PTHR23199">
    <property type="entry name" value="NEUROTROPHIN 1-RELATED"/>
    <property type="match status" value="1"/>
</dbReference>
<feature type="domain" description="Spaetzle" evidence="5">
    <location>
        <begin position="456"/>
        <end position="545"/>
    </location>
</feature>
<feature type="compositionally biased region" description="Acidic residues" evidence="4">
    <location>
        <begin position="234"/>
        <end position="253"/>
    </location>
</feature>
<feature type="compositionally biased region" description="Basic residues" evidence="4">
    <location>
        <begin position="693"/>
        <end position="703"/>
    </location>
</feature>
<feature type="region of interest" description="Disordered" evidence="4">
    <location>
        <begin position="554"/>
        <end position="590"/>
    </location>
</feature>
<comment type="caution">
    <text evidence="7">The sequence shown here is derived from an EMBL/GenBank/DDBJ whole genome shotgun (WGS) entry which is preliminary data.</text>
</comment>
<feature type="compositionally biased region" description="Polar residues" evidence="4">
    <location>
        <begin position="716"/>
        <end position="741"/>
    </location>
</feature>
<feature type="region of interest" description="Disordered" evidence="4">
    <location>
        <begin position="233"/>
        <end position="367"/>
    </location>
</feature>
<dbReference type="Pfam" id="PF24103">
    <property type="entry name" value="NT_N"/>
    <property type="match status" value="1"/>
</dbReference>
<dbReference type="AlphaFoldDB" id="A0A834P4X3"/>
<evidence type="ECO:0000256" key="3">
    <source>
        <dbReference type="ARBA" id="ARBA00023180"/>
    </source>
</evidence>
<organism evidence="7 8">
    <name type="scientific">Vespula pensylvanica</name>
    <name type="common">Western yellow jacket</name>
    <name type="synonym">Wasp</name>
    <dbReference type="NCBI Taxonomy" id="30213"/>
    <lineage>
        <taxon>Eukaryota</taxon>
        <taxon>Metazoa</taxon>
        <taxon>Ecdysozoa</taxon>
        <taxon>Arthropoda</taxon>
        <taxon>Hexapoda</taxon>
        <taxon>Insecta</taxon>
        <taxon>Pterygota</taxon>
        <taxon>Neoptera</taxon>
        <taxon>Endopterygota</taxon>
        <taxon>Hymenoptera</taxon>
        <taxon>Apocrita</taxon>
        <taxon>Aculeata</taxon>
        <taxon>Vespoidea</taxon>
        <taxon>Vespidae</taxon>
        <taxon>Vespinae</taxon>
        <taxon>Vespula</taxon>
    </lineage>
</organism>
<dbReference type="EMBL" id="JACSDY010000004">
    <property type="protein sequence ID" value="KAF7429122.1"/>
    <property type="molecule type" value="Genomic_DNA"/>
</dbReference>
<feature type="compositionally biased region" description="Polar residues" evidence="4">
    <location>
        <begin position="329"/>
        <end position="340"/>
    </location>
</feature>
<keyword evidence="3" id="KW-0325">Glycoprotein</keyword>
<dbReference type="GO" id="GO:0021556">
    <property type="term" value="P:central nervous system formation"/>
    <property type="evidence" value="ECO:0007669"/>
    <property type="project" value="TreeGrafter"/>
</dbReference>
<feature type="compositionally biased region" description="Basic and acidic residues" evidence="4">
    <location>
        <begin position="105"/>
        <end position="123"/>
    </location>
</feature>
<dbReference type="InterPro" id="IPR056200">
    <property type="entry name" value="NT_N"/>
</dbReference>
<dbReference type="GO" id="GO:0005615">
    <property type="term" value="C:extracellular space"/>
    <property type="evidence" value="ECO:0007669"/>
    <property type="project" value="UniProtKB-ARBA"/>
</dbReference>
<keyword evidence="2" id="KW-1015">Disulfide bond</keyword>
<feature type="compositionally biased region" description="Basic and acidic residues" evidence="4">
    <location>
        <begin position="358"/>
        <end position="367"/>
    </location>
</feature>
<accession>A0A834P4X3</accession>
<gene>
    <name evidence="7" type="ORF">H0235_005520</name>
</gene>
<dbReference type="PANTHER" id="PTHR23199:SF12">
    <property type="entry name" value="NEUROTROPHIN 1-RELATED"/>
    <property type="match status" value="1"/>
</dbReference>
<evidence type="ECO:0008006" key="9">
    <source>
        <dbReference type="Google" id="ProtNLM"/>
    </source>
</evidence>
<protein>
    <recommendedName>
        <fullName evidence="9">Protein spaetzle</fullName>
    </recommendedName>
</protein>
<dbReference type="Proteomes" id="UP000600918">
    <property type="component" value="Unassembled WGS sequence"/>
</dbReference>
<feature type="compositionally biased region" description="Polar residues" evidence="4">
    <location>
        <begin position="636"/>
        <end position="650"/>
    </location>
</feature>
<evidence type="ECO:0000259" key="5">
    <source>
        <dbReference type="Pfam" id="PF16077"/>
    </source>
</evidence>
<feature type="domain" description="Neurotrophin 1 N-terminal" evidence="6">
    <location>
        <begin position="137"/>
        <end position="238"/>
    </location>
</feature>
<sequence length="801" mass="91796">MKSLIKLIMEQFIVKYSVANPLFIAPTSQIRYLAKESYCGLVFDSCRLANESRILRIQVEGGTGNSSYFECTVTPPLPSPPPLPSAIKRLKTVVLLSSFNVDSKEDQKDDGIYEDKNPTKEDVSVSSTINEEQISVKNRTDKVRDIVKSALKVTEKREQIGQVIPIIRNMSVRQKLLMARLISKRINDNETTPSSATVDARSLFGDNDNNRRNASRALMLPISADIARIISDDISGDEMEEDEEEEMEEDEIVKEEVEKNEKDEDAKDEEEGKEKKKDEEVKTEKEKEEEEEDGKETAEELPKAQELRSARPVPRRRPFYRMPPPPPVNLSTRRPSSLNRRNVYADPPRTSPLRPSRKPSEPKRVPTDKECTFFSKTVCLEATDYPHEAITRSLRNNKDMVSALLTDYKVQEGRFDDHSSPSPFENRYENRFENRYESNEIKRSDNPFDNVEEGFTCPSTVKYARPQLARAASGIWKYIINTGEHTQTLRLEKCSNTRSSCSFISENYRSSCVQVYNYHRLLTWDSKLGLHMDIFKVPTCCSCHVHGYSEIFPPHEKDPPPKPKEKFPGAEFVTNNESKDDYPELSKPNHNYVSKYNNPSSSYDSNIGTFHENFLTLTRYHDGCCQNKHFPGLSSNKRPVIETSSTSRPSFTLPGRTRAKGPSTIHRPFDKLPQQHAPNTRAPGYIGPLNKGHSSRPTRHRPPFRRESLQMEEFSDNPNNSSLNRYSQPYDQDTNASTRLQNGGFDEEYQEPPRRINYNYHPILDFFKPEASMLQSSEIKFPLQLSDVPNDSNSWKPMLTS</sequence>
<keyword evidence="1" id="KW-0732">Signal</keyword>
<evidence type="ECO:0000256" key="2">
    <source>
        <dbReference type="ARBA" id="ARBA00023157"/>
    </source>
</evidence>
<dbReference type="InterPro" id="IPR032104">
    <property type="entry name" value="Spaetzle"/>
</dbReference>
<feature type="compositionally biased region" description="Basic and acidic residues" evidence="4">
    <location>
        <begin position="554"/>
        <end position="568"/>
    </location>
</feature>
<name>A0A834P4X3_VESPE</name>
<dbReference type="SUPFAM" id="SSF57501">
    <property type="entry name" value="Cystine-knot cytokines"/>
    <property type="match status" value="1"/>
</dbReference>
<feature type="region of interest" description="Disordered" evidence="4">
    <location>
        <begin position="189"/>
        <end position="211"/>
    </location>
</feature>
<evidence type="ECO:0000313" key="8">
    <source>
        <dbReference type="Proteomes" id="UP000600918"/>
    </source>
</evidence>
<feature type="compositionally biased region" description="Basic and acidic residues" evidence="4">
    <location>
        <begin position="254"/>
        <end position="286"/>
    </location>
</feature>
<feature type="region of interest" description="Disordered" evidence="4">
    <location>
        <begin position="636"/>
        <end position="751"/>
    </location>
</feature>
<evidence type="ECO:0000256" key="1">
    <source>
        <dbReference type="ARBA" id="ARBA00022729"/>
    </source>
</evidence>
<evidence type="ECO:0000313" key="7">
    <source>
        <dbReference type="EMBL" id="KAF7429122.1"/>
    </source>
</evidence>
<dbReference type="GO" id="GO:0005121">
    <property type="term" value="F:Toll binding"/>
    <property type="evidence" value="ECO:0007669"/>
    <property type="project" value="TreeGrafter"/>
</dbReference>
<dbReference type="GO" id="GO:0045087">
    <property type="term" value="P:innate immune response"/>
    <property type="evidence" value="ECO:0007669"/>
    <property type="project" value="TreeGrafter"/>
</dbReference>
<feature type="region of interest" description="Disordered" evidence="4">
    <location>
        <begin position="105"/>
        <end position="127"/>
    </location>
</feature>
<dbReference type="Gene3D" id="2.10.90.10">
    <property type="entry name" value="Cystine-knot cytokines"/>
    <property type="match status" value="1"/>
</dbReference>
<feature type="compositionally biased region" description="Basic and acidic residues" evidence="4">
    <location>
        <begin position="295"/>
        <end position="309"/>
    </location>
</feature>
<proteinExistence type="predicted"/>
<dbReference type="InterPro" id="IPR029034">
    <property type="entry name" value="Cystine-knot_cytokine"/>
</dbReference>
<reference evidence="7" key="1">
    <citation type="journal article" date="2020" name="G3 (Bethesda)">
        <title>High-Quality Assemblies for Three Invasive Social Wasps from the &lt;i&gt;Vespula&lt;/i&gt; Genus.</title>
        <authorList>
            <person name="Harrop T.W.R."/>
            <person name="Guhlin J."/>
            <person name="McLaughlin G.M."/>
            <person name="Permina E."/>
            <person name="Stockwell P."/>
            <person name="Gilligan J."/>
            <person name="Le Lec M.F."/>
            <person name="Gruber M.A.M."/>
            <person name="Quinn O."/>
            <person name="Lovegrove M."/>
            <person name="Duncan E.J."/>
            <person name="Remnant E.J."/>
            <person name="Van Eeckhoven J."/>
            <person name="Graham B."/>
            <person name="Knapp R.A."/>
            <person name="Langford K.W."/>
            <person name="Kronenberg Z."/>
            <person name="Press M.O."/>
            <person name="Eacker S.M."/>
            <person name="Wilson-Rankin E.E."/>
            <person name="Purcell J."/>
            <person name="Lester P.J."/>
            <person name="Dearden P.K."/>
        </authorList>
    </citation>
    <scope>NUCLEOTIDE SEQUENCE</scope>
    <source>
        <strain evidence="7">Volc-1</strain>
    </source>
</reference>
<dbReference type="GO" id="GO:0008083">
    <property type="term" value="F:growth factor activity"/>
    <property type="evidence" value="ECO:0007669"/>
    <property type="project" value="TreeGrafter"/>
</dbReference>
<dbReference type="Pfam" id="PF16077">
    <property type="entry name" value="Spaetzle"/>
    <property type="match status" value="1"/>
</dbReference>
<dbReference type="InterPro" id="IPR052444">
    <property type="entry name" value="Spz/Toll_ligand-like"/>
</dbReference>
<evidence type="ECO:0000256" key="4">
    <source>
        <dbReference type="SAM" id="MobiDB-lite"/>
    </source>
</evidence>
<evidence type="ECO:0000259" key="6">
    <source>
        <dbReference type="Pfam" id="PF24103"/>
    </source>
</evidence>